<accession>A0A4Y6U7M0</accession>
<dbReference type="PANTHER" id="PTHR46401">
    <property type="entry name" value="GLYCOSYLTRANSFERASE WBBK-RELATED"/>
    <property type="match status" value="1"/>
</dbReference>
<gene>
    <name evidence="2" type="ORF">E3E12_03440</name>
</gene>
<dbReference type="EMBL" id="CP038231">
    <property type="protein sequence ID" value="QDH13413.1"/>
    <property type="molecule type" value="Genomic_DNA"/>
</dbReference>
<dbReference type="AlphaFoldDB" id="A0A4Y6U7M0"/>
<evidence type="ECO:0000313" key="2">
    <source>
        <dbReference type="EMBL" id="QDH13413.1"/>
    </source>
</evidence>
<dbReference type="Pfam" id="PF20706">
    <property type="entry name" value="GT4-conflict"/>
    <property type="match status" value="1"/>
</dbReference>
<evidence type="ECO:0000256" key="1">
    <source>
        <dbReference type="ARBA" id="ARBA00022679"/>
    </source>
</evidence>
<dbReference type="KEGG" id="swf:E3E12_03440"/>
<keyword evidence="1 2" id="KW-0808">Transferase</keyword>
<reference evidence="2 3" key="1">
    <citation type="submission" date="2019-03" db="EMBL/GenBank/DDBJ databases">
        <title>The complete genome sequence of Swingsia_sp. F3b2 LMG30590(T).</title>
        <authorList>
            <person name="Chua K.-O."/>
            <person name="Chan K.-G."/>
            <person name="See-Too W.-S."/>
        </authorList>
    </citation>
    <scope>NUCLEOTIDE SEQUENCE [LARGE SCALE GENOMIC DNA]</scope>
    <source>
        <strain evidence="2 3">F3b2</strain>
    </source>
</reference>
<organism evidence="2 3">
    <name type="scientific">Formicincola oecophyllae</name>
    <dbReference type="NCBI Taxonomy" id="2558361"/>
    <lineage>
        <taxon>Bacteria</taxon>
        <taxon>Pseudomonadati</taxon>
        <taxon>Pseudomonadota</taxon>
        <taxon>Alphaproteobacteria</taxon>
        <taxon>Acetobacterales</taxon>
        <taxon>Acetobacteraceae</taxon>
        <taxon>Formicincola</taxon>
    </lineage>
</organism>
<keyword evidence="3" id="KW-1185">Reference proteome</keyword>
<dbReference type="Gene3D" id="3.40.50.2000">
    <property type="entry name" value="Glycogen Phosphorylase B"/>
    <property type="match status" value="1"/>
</dbReference>
<dbReference type="SUPFAM" id="SSF53756">
    <property type="entry name" value="UDP-Glycosyltransferase/glycogen phosphorylase"/>
    <property type="match status" value="1"/>
</dbReference>
<dbReference type="GO" id="GO:0009103">
    <property type="term" value="P:lipopolysaccharide biosynthetic process"/>
    <property type="evidence" value="ECO:0007669"/>
    <property type="project" value="TreeGrafter"/>
</dbReference>
<proteinExistence type="predicted"/>
<sequence>MAFSSLMPQAAPSFGAAPLILDISRLLNRAGASVPTGIDRVELAYARLCLTRPDSVFVAMHPMGTVNVLQRPAVAALVGALCDTWLQGRAHTRKARHLASSMTLGLLKPNLAWWRLGTRMRHQAQQTGQRPLYLLLSHHHLHRPRAIRRIMNHFQARFVPMVHDLIPLDYPEYARPVQEKRHRQRLNTVQALSHAILTPAQHVADRLKIHYQRHPAHQATPPIIPVLHGVDIPTTLPQPSSTPPLSERAEFVVIGTIEPRKNHLLLLHFWRAMAQDCVTDPAARARLPILHVVGKRGWENENILDLLERCRDLQGLVVEHNNMVDEALLMLLSKARGLLFPSFDEGFGLPLVEALALKVPVICSDLPVFHEIAGALPDYVDSLDGMRWRMLVEDYCRCGPLWQAQRKRLSTTDWQPRSWRESIMEALSKLQAIQP</sequence>
<dbReference type="GO" id="GO:0016757">
    <property type="term" value="F:glycosyltransferase activity"/>
    <property type="evidence" value="ECO:0007669"/>
    <property type="project" value="TreeGrafter"/>
</dbReference>
<evidence type="ECO:0000313" key="3">
    <source>
        <dbReference type="Proteomes" id="UP000318709"/>
    </source>
</evidence>
<name>A0A4Y6U7M0_9PROT</name>
<protein>
    <submittedName>
        <fullName evidence="2">Glycosyltransferase family 4 protein</fullName>
    </submittedName>
</protein>
<dbReference type="Proteomes" id="UP000318709">
    <property type="component" value="Chromosome"/>
</dbReference>
<dbReference type="OrthoDB" id="9790710at2"/>
<dbReference type="PANTHER" id="PTHR46401:SF2">
    <property type="entry name" value="GLYCOSYLTRANSFERASE WBBK-RELATED"/>
    <property type="match status" value="1"/>
</dbReference>